<dbReference type="GO" id="GO:0031241">
    <property type="term" value="C:periplasmic side of cell outer membrane"/>
    <property type="evidence" value="ECO:0007669"/>
    <property type="project" value="TreeGrafter"/>
</dbReference>
<keyword evidence="6" id="KW-0998">Cell outer membrane</keyword>
<evidence type="ECO:0000313" key="10">
    <source>
        <dbReference type="EMBL" id="KRT59672.1"/>
    </source>
</evidence>
<dbReference type="GO" id="GO:0008360">
    <property type="term" value="P:regulation of cell shape"/>
    <property type="evidence" value="ECO:0007669"/>
    <property type="project" value="UniProtKB-KW"/>
</dbReference>
<dbReference type="Gene3D" id="3.40.50.2300">
    <property type="match status" value="2"/>
</dbReference>
<gene>
    <name evidence="9" type="ORF">Ga0074115_107113</name>
    <name evidence="10" type="ORF">Ga0076813_15913</name>
</gene>
<evidence type="ECO:0000256" key="4">
    <source>
        <dbReference type="ARBA" id="ARBA00023136"/>
    </source>
</evidence>
<evidence type="ECO:0000256" key="8">
    <source>
        <dbReference type="SAM" id="MobiDB-lite"/>
    </source>
</evidence>
<keyword evidence="1" id="KW-0732">Signal</keyword>
<dbReference type="Pfam" id="PF04348">
    <property type="entry name" value="LppC"/>
    <property type="match status" value="1"/>
</dbReference>
<accession>A0A0T5ZA00</accession>
<dbReference type="SUPFAM" id="SSF53822">
    <property type="entry name" value="Periplasmic binding protein-like I"/>
    <property type="match status" value="1"/>
</dbReference>
<dbReference type="EMBL" id="LMXI01000103">
    <property type="protein sequence ID" value="KRT59672.1"/>
    <property type="molecule type" value="Genomic_DNA"/>
</dbReference>
<feature type="region of interest" description="Disordered" evidence="8">
    <location>
        <begin position="660"/>
        <end position="680"/>
    </location>
</feature>
<dbReference type="GO" id="GO:0009252">
    <property type="term" value="P:peptidoglycan biosynthetic process"/>
    <property type="evidence" value="ECO:0007669"/>
    <property type="project" value="UniProtKB-KW"/>
</dbReference>
<evidence type="ECO:0000313" key="11">
    <source>
        <dbReference type="Proteomes" id="UP000051276"/>
    </source>
</evidence>
<dbReference type="InterPro" id="IPR007443">
    <property type="entry name" value="LpoA"/>
</dbReference>
<dbReference type="Gene3D" id="1.25.40.650">
    <property type="match status" value="1"/>
</dbReference>
<evidence type="ECO:0000256" key="5">
    <source>
        <dbReference type="ARBA" id="ARBA00023139"/>
    </source>
</evidence>
<dbReference type="Proteomes" id="UP000051276">
    <property type="component" value="Unassembled WGS sequence"/>
</dbReference>
<keyword evidence="2" id="KW-0133">Cell shape</keyword>
<evidence type="ECO:0000313" key="9">
    <source>
        <dbReference type="EMBL" id="KRT54583.1"/>
    </source>
</evidence>
<reference evidence="11 12" key="1">
    <citation type="submission" date="2015-11" db="EMBL/GenBank/DDBJ databases">
        <title>The genome of Candidatus Endoriftia persephone in Ridgeia piscesae and population structure of the North Eastern Pacific vestimentiferan symbionts.</title>
        <authorList>
            <person name="Perez M."/>
            <person name="Juniper K.S."/>
        </authorList>
    </citation>
    <scope>NUCLEOTIDE SEQUENCE [LARGE SCALE GENOMIC DNA]</scope>
    <source>
        <strain evidence="10">Ind10</strain>
        <strain evidence="9">Ind11</strain>
    </source>
</reference>
<dbReference type="Gene3D" id="1.25.40.10">
    <property type="entry name" value="Tetratricopeptide repeat domain"/>
    <property type="match status" value="1"/>
</dbReference>
<evidence type="ECO:0000313" key="12">
    <source>
        <dbReference type="Proteomes" id="UP000051634"/>
    </source>
</evidence>
<protein>
    <submittedName>
        <fullName evidence="9">Outer membrane lipoprotein LpoA, binds and activates PBP1a</fullName>
    </submittedName>
</protein>
<dbReference type="GO" id="GO:0030234">
    <property type="term" value="F:enzyme regulator activity"/>
    <property type="evidence" value="ECO:0007669"/>
    <property type="project" value="TreeGrafter"/>
</dbReference>
<organism evidence="10 11">
    <name type="scientific">endosymbiont of Ridgeia piscesae</name>
    <dbReference type="NCBI Taxonomy" id="54398"/>
    <lineage>
        <taxon>Bacteria</taxon>
        <taxon>Pseudomonadati</taxon>
        <taxon>Pseudomonadota</taxon>
        <taxon>Gammaproteobacteria</taxon>
        <taxon>sulfur-oxidizing symbionts</taxon>
    </lineage>
</organism>
<proteinExistence type="predicted"/>
<evidence type="ECO:0000256" key="7">
    <source>
        <dbReference type="ARBA" id="ARBA00023288"/>
    </source>
</evidence>
<evidence type="ECO:0000256" key="2">
    <source>
        <dbReference type="ARBA" id="ARBA00022960"/>
    </source>
</evidence>
<dbReference type="STRING" id="54398.Ga0074115_107113"/>
<keyword evidence="7 9" id="KW-0449">Lipoprotein</keyword>
<comment type="caution">
    <text evidence="10">The sequence shown here is derived from an EMBL/GenBank/DDBJ whole genome shotgun (WGS) entry which is preliminary data.</text>
</comment>
<dbReference type="Proteomes" id="UP000051634">
    <property type="component" value="Unassembled WGS sequence"/>
</dbReference>
<dbReference type="AlphaFoldDB" id="A0A0T5ZA00"/>
<dbReference type="CDD" id="cd06339">
    <property type="entry name" value="PBP1_YraM_LppC_lipoprotein-like"/>
    <property type="match status" value="1"/>
</dbReference>
<dbReference type="InterPro" id="IPR028082">
    <property type="entry name" value="Peripla_BP_I"/>
</dbReference>
<keyword evidence="5" id="KW-0564">Palmitate</keyword>
<keyword evidence="4" id="KW-0472">Membrane</keyword>
<evidence type="ECO:0000256" key="6">
    <source>
        <dbReference type="ARBA" id="ARBA00023237"/>
    </source>
</evidence>
<dbReference type="InterPro" id="IPR011990">
    <property type="entry name" value="TPR-like_helical_dom_sf"/>
</dbReference>
<evidence type="ECO:0000256" key="3">
    <source>
        <dbReference type="ARBA" id="ARBA00022984"/>
    </source>
</evidence>
<dbReference type="PATRIC" id="fig|54398.3.peg.1216"/>
<evidence type="ECO:0000256" key="1">
    <source>
        <dbReference type="ARBA" id="ARBA00022729"/>
    </source>
</evidence>
<sequence>MLGTNAHPAARLRLMQANNLYRPILALFALLLLLQGCGGTPPRPDDTEAVKQPPSLQAQAASLIEQGEHAAAARLLEQLAASLSSPEQEQIRLDAAESWVKAGDWQAVKQILSQLPTTQLPATLIPQTQILKAELALHQGMIDRAIDLMQPPPSADAPLPLQRRYHRNMAEAFRLSGNRLESARELSELDQLLFDEEARLANQRQLLQGLMVMTDTALTLLQPSPPGTLGGWMELARIAKANIDDPTLISTRLEAWQEDFPNHPALPQLLTGQRTESAEQLLQFDAVDHIAILLPRSGIYAKVAQAVQDGLLAAWYQQPASRRPQLRFYDSSDPDTILDSIDQAVSQGAKAIAGPLNKQALTLLLKSDGFPIPLLALNHTSNGGTPPANLYQFGLSPEGEAQLVAERAWLEGHTSALSLTPSGDWGERIAESFRTRWLTLGGVLVEQQQYQAKENDFSAPIRSLLNLDESNERRRVLQQTIHRTLEYEPRRRQDADFIFLAARPQKARQLRPQLQFHHAGQLPVYATSHIYSGAAEPEKDKDLGQILFVEIPWLLDQEDQSPLSRNQLKRLIPSIEQRYARLYALGIDAYNLLPQLPALAADTNRSLDGKTGTLYLDHKNRIHRQLAWAEMRNGRARLTGYAPRIEAPLGNEQLIELELEPGAAEQQPVTPSTPEAAVSP</sequence>
<dbReference type="PANTHER" id="PTHR38038:SF1">
    <property type="entry name" value="PENICILLIN-BINDING PROTEIN ACTIVATOR LPOA"/>
    <property type="match status" value="1"/>
</dbReference>
<dbReference type="EMBL" id="LDXT01000090">
    <property type="protein sequence ID" value="KRT54583.1"/>
    <property type="molecule type" value="Genomic_DNA"/>
</dbReference>
<keyword evidence="12" id="KW-1185">Reference proteome</keyword>
<name>A0A0T5ZA00_9GAMM</name>
<keyword evidence="3" id="KW-0573">Peptidoglycan synthesis</keyword>
<dbReference type="PANTHER" id="PTHR38038">
    <property type="entry name" value="PENICILLIN-BINDING PROTEIN ACTIVATOR LPOA"/>
    <property type="match status" value="1"/>
</dbReference>